<evidence type="ECO:0000313" key="3">
    <source>
        <dbReference type="Proteomes" id="UP001576776"/>
    </source>
</evidence>
<keyword evidence="3" id="KW-1185">Reference proteome</keyword>
<dbReference type="Proteomes" id="UP001576776">
    <property type="component" value="Unassembled WGS sequence"/>
</dbReference>
<gene>
    <name evidence="2" type="ORF">ACE1B6_21515</name>
</gene>
<dbReference type="InterPro" id="IPR027417">
    <property type="entry name" value="P-loop_NTPase"/>
</dbReference>
<evidence type="ECO:0000313" key="2">
    <source>
        <dbReference type="EMBL" id="MFB2937836.1"/>
    </source>
</evidence>
<dbReference type="PANTHER" id="PTHR47691">
    <property type="entry name" value="REGULATOR-RELATED"/>
    <property type="match status" value="1"/>
</dbReference>
<dbReference type="EMBL" id="JBHFNS010000078">
    <property type="protein sequence ID" value="MFB2937836.1"/>
    <property type="molecule type" value="Genomic_DNA"/>
</dbReference>
<protein>
    <submittedName>
        <fullName evidence="2">NACHT domain-containing protein</fullName>
    </submittedName>
</protein>
<dbReference type="InterPro" id="IPR007111">
    <property type="entry name" value="NACHT_NTPase"/>
</dbReference>
<proteinExistence type="predicted"/>
<dbReference type="Pfam" id="PF05729">
    <property type="entry name" value="NACHT"/>
    <property type="match status" value="1"/>
</dbReference>
<sequence length="497" mass="56742">MILHRQSRRRGVILTQQGLQKLENAKSESEMNDNFDKRYTREALGFRTGLDPDTIAKVFACEVGVDKKTLKCCFQTFNLQLESDDYQFAKPDFDSQTDIDTLQQRILKAGKMPTLQELLEMSNREIQSANLTVQNCVDWGEAPDVSEFYGRIDELATLEQWIVKDRTRLVTLLGMTGMGKTYLSVKLAQQIQDNFEFVICRSLFPTSPLNDLLADLIGILSNGKETELPASCDRQISRLIYYLQHHRCLLILDGADKILQHCTPKMTCRDGICLHHPNKGGYCQLLRRVGEATHQSCLILTSRVKLHQITPMEGKTRPVRVFPIQGLQVTDIEKLFHSKGTFNGTKDNWNQLVEFYAGNPLVLNRIATTIQQLFNGSITEFLDQKVTVFGTVFNYLDQEFENLSDTAKATIQCMVQHWQPISFCKLRSQIESSVSSQTLLETLEFLQGRSWIEAKAGVFHIQPMLIEYVKSSFVEEKRNHFSAIAFLDQKPQHQVAS</sequence>
<reference evidence="2 3" key="1">
    <citation type="submission" date="2024-09" db="EMBL/GenBank/DDBJ databases">
        <title>Floridaenema gen nov. (Aerosakkonemataceae, Aerosakkonematales ord. nov., Cyanobacteria) from benthic tropical and subtropical fresh waters, with the description of four new species.</title>
        <authorList>
            <person name="Moretto J.A."/>
            <person name="Berthold D.E."/>
            <person name="Lefler F.W."/>
            <person name="Huang I.-S."/>
            <person name="Laughinghouse H. IV."/>
        </authorList>
    </citation>
    <scope>NUCLEOTIDE SEQUENCE [LARGE SCALE GENOMIC DNA]</scope>
    <source>
        <strain evidence="2 3">BLCC-F154</strain>
    </source>
</reference>
<organism evidence="2 3">
    <name type="scientific">Floridaenema fluviatile BLCC-F154</name>
    <dbReference type="NCBI Taxonomy" id="3153640"/>
    <lineage>
        <taxon>Bacteria</taxon>
        <taxon>Bacillati</taxon>
        <taxon>Cyanobacteriota</taxon>
        <taxon>Cyanophyceae</taxon>
        <taxon>Oscillatoriophycideae</taxon>
        <taxon>Aerosakkonematales</taxon>
        <taxon>Aerosakkonemataceae</taxon>
        <taxon>Floridanema</taxon>
        <taxon>Floridanema fluviatile</taxon>
    </lineage>
</organism>
<name>A0ABV4YG76_9CYAN</name>
<dbReference type="RefSeq" id="WP_413259319.1">
    <property type="nucleotide sequence ID" value="NZ_JBHFNS010000078.1"/>
</dbReference>
<feature type="domain" description="NACHT" evidence="1">
    <location>
        <begin position="168"/>
        <end position="336"/>
    </location>
</feature>
<dbReference type="PANTHER" id="PTHR47691:SF3">
    <property type="entry name" value="HTH-TYPE TRANSCRIPTIONAL REGULATOR RV0890C-RELATED"/>
    <property type="match status" value="1"/>
</dbReference>
<dbReference type="PRINTS" id="PR00364">
    <property type="entry name" value="DISEASERSIST"/>
</dbReference>
<dbReference type="Gene3D" id="3.40.50.300">
    <property type="entry name" value="P-loop containing nucleotide triphosphate hydrolases"/>
    <property type="match status" value="1"/>
</dbReference>
<evidence type="ECO:0000259" key="1">
    <source>
        <dbReference type="Pfam" id="PF05729"/>
    </source>
</evidence>
<accession>A0ABV4YG76</accession>
<dbReference type="SUPFAM" id="SSF52540">
    <property type="entry name" value="P-loop containing nucleoside triphosphate hydrolases"/>
    <property type="match status" value="1"/>
</dbReference>
<comment type="caution">
    <text evidence="2">The sequence shown here is derived from an EMBL/GenBank/DDBJ whole genome shotgun (WGS) entry which is preliminary data.</text>
</comment>